<comment type="pathway">
    <text evidence="9">Amino-acid biosynthesis; L-methionine biosynthesis via de novo pathway; L-homoserine from L-aspartate: step 1/3.</text>
</comment>
<evidence type="ECO:0000256" key="3">
    <source>
        <dbReference type="ARBA" id="ARBA00022679"/>
    </source>
</evidence>
<evidence type="ECO:0000256" key="7">
    <source>
        <dbReference type="ARBA" id="ARBA00047872"/>
    </source>
</evidence>
<keyword evidence="4" id="KW-0547">Nucleotide-binding</keyword>
<comment type="pathway">
    <text evidence="1 9">Amino-acid biosynthesis; L-lysine biosynthesis via DAP pathway; (S)-tetrahydrodipicolinate from L-aspartate: step 1/4.</text>
</comment>
<keyword evidence="3 8" id="KW-0808">Transferase</keyword>
<dbReference type="Gene3D" id="3.30.70.260">
    <property type="match status" value="2"/>
</dbReference>
<evidence type="ECO:0000313" key="12">
    <source>
        <dbReference type="EMBL" id="MFC3876363.1"/>
    </source>
</evidence>
<evidence type="ECO:0000256" key="8">
    <source>
        <dbReference type="RuleBase" id="RU003448"/>
    </source>
</evidence>
<gene>
    <name evidence="12" type="ORF">ACFOSX_03885</name>
</gene>
<dbReference type="PANTHER" id="PTHR21499:SF59">
    <property type="entry name" value="ASPARTOKINASE"/>
    <property type="match status" value="1"/>
</dbReference>
<dbReference type="Gene3D" id="3.40.1160.10">
    <property type="entry name" value="Acetylglutamate kinase-like"/>
    <property type="match status" value="1"/>
</dbReference>
<dbReference type="CDD" id="cd04243">
    <property type="entry name" value="AAK_AK-HSDH-like"/>
    <property type="match status" value="1"/>
</dbReference>
<proteinExistence type="inferred from homology"/>
<dbReference type="PANTHER" id="PTHR21499">
    <property type="entry name" value="ASPARTATE KINASE"/>
    <property type="match status" value="1"/>
</dbReference>
<dbReference type="EC" id="2.7.2.4" evidence="8"/>
<dbReference type="EMBL" id="JBHSAT010000004">
    <property type="protein sequence ID" value="MFC3876363.1"/>
    <property type="molecule type" value="Genomic_DNA"/>
</dbReference>
<dbReference type="SUPFAM" id="SSF53633">
    <property type="entry name" value="Carbamate kinase-like"/>
    <property type="match status" value="1"/>
</dbReference>
<organism evidence="12 13">
    <name type="scientific">Winogradskyella maritima</name>
    <dbReference type="NCBI Taxonomy" id="1517766"/>
    <lineage>
        <taxon>Bacteria</taxon>
        <taxon>Pseudomonadati</taxon>
        <taxon>Bacteroidota</taxon>
        <taxon>Flavobacteriia</taxon>
        <taxon>Flavobacteriales</taxon>
        <taxon>Flavobacteriaceae</taxon>
        <taxon>Winogradskyella</taxon>
    </lineage>
</organism>
<dbReference type="PIRSF" id="PIRSF000726">
    <property type="entry name" value="Asp_kin"/>
    <property type="match status" value="1"/>
</dbReference>
<feature type="domain" description="Aspartokinase ACT" evidence="11">
    <location>
        <begin position="377"/>
        <end position="431"/>
    </location>
</feature>
<dbReference type="Proteomes" id="UP001595812">
    <property type="component" value="Unassembled WGS sequence"/>
</dbReference>
<keyword evidence="5 8" id="KW-0418">Kinase</keyword>
<dbReference type="InterPro" id="IPR001341">
    <property type="entry name" value="Asp_kinase"/>
</dbReference>
<accession>A0ABV8AET4</accession>
<dbReference type="SUPFAM" id="SSF55021">
    <property type="entry name" value="ACT-like"/>
    <property type="match status" value="2"/>
</dbReference>
<dbReference type="CDD" id="cd04912">
    <property type="entry name" value="ACT_AKiii-LysC-EC-like_1"/>
    <property type="match status" value="1"/>
</dbReference>
<dbReference type="InterPro" id="IPR045865">
    <property type="entry name" value="ACT-like_dom_sf"/>
</dbReference>
<dbReference type="NCBIfam" id="TIGR00657">
    <property type="entry name" value="asp_kinases"/>
    <property type="match status" value="1"/>
</dbReference>
<comment type="caution">
    <text evidence="12">The sequence shown here is derived from an EMBL/GenBank/DDBJ whole genome shotgun (WGS) entry which is preliminary data.</text>
</comment>
<dbReference type="Pfam" id="PF00696">
    <property type="entry name" value="AA_kinase"/>
    <property type="match status" value="1"/>
</dbReference>
<keyword evidence="6" id="KW-0067">ATP-binding</keyword>
<protein>
    <recommendedName>
        <fullName evidence="8">Aspartokinase</fullName>
        <ecNumber evidence="8">2.7.2.4</ecNumber>
    </recommendedName>
</protein>
<dbReference type="Pfam" id="PF22468">
    <property type="entry name" value="ACT_9"/>
    <property type="match status" value="1"/>
</dbReference>
<comment type="similarity">
    <text evidence="2 8">Belongs to the aspartokinase family.</text>
</comment>
<dbReference type="InterPro" id="IPR005260">
    <property type="entry name" value="Asp_kin_monofn"/>
</dbReference>
<dbReference type="InterPro" id="IPR018042">
    <property type="entry name" value="Aspartate_kinase_CS"/>
</dbReference>
<dbReference type="Gene3D" id="1.20.120.1320">
    <property type="entry name" value="Aspartokinase, catalytic domain"/>
    <property type="match status" value="1"/>
</dbReference>
<evidence type="ECO:0000256" key="1">
    <source>
        <dbReference type="ARBA" id="ARBA00004766"/>
    </source>
</evidence>
<evidence type="ECO:0000259" key="11">
    <source>
        <dbReference type="Pfam" id="PF22468"/>
    </source>
</evidence>
<keyword evidence="9" id="KW-0028">Amino-acid biosynthesis</keyword>
<dbReference type="InterPro" id="IPR054352">
    <property type="entry name" value="ACT_Aspartokinase"/>
</dbReference>
<dbReference type="InterPro" id="IPR001048">
    <property type="entry name" value="Asp/Glu/Uridylate_kinase"/>
</dbReference>
<feature type="domain" description="Aspartate/glutamate/uridylate kinase" evidence="10">
    <location>
        <begin position="2"/>
        <end position="275"/>
    </location>
</feature>
<keyword evidence="13" id="KW-1185">Reference proteome</keyword>
<dbReference type="PROSITE" id="PS00324">
    <property type="entry name" value="ASPARTOKINASE"/>
    <property type="match status" value="1"/>
</dbReference>
<dbReference type="GO" id="GO:0004072">
    <property type="term" value="F:aspartate kinase activity"/>
    <property type="evidence" value="ECO:0007669"/>
    <property type="project" value="UniProtKB-EC"/>
</dbReference>
<comment type="catalytic activity">
    <reaction evidence="7 8">
        <text>L-aspartate + ATP = 4-phospho-L-aspartate + ADP</text>
        <dbReference type="Rhea" id="RHEA:23776"/>
        <dbReference type="ChEBI" id="CHEBI:29991"/>
        <dbReference type="ChEBI" id="CHEBI:30616"/>
        <dbReference type="ChEBI" id="CHEBI:57535"/>
        <dbReference type="ChEBI" id="CHEBI:456216"/>
        <dbReference type="EC" id="2.7.2.4"/>
    </reaction>
</comment>
<sequence length="442" mass="49429">MLVYKFGGTSVGSVVNMHHVKDIISNSDKKVIVLSAMSGTTNALVEISEYVKYGNTEEAKQKINALSETYNAVVYDLLQDTTLRKDVSAYVNRIFKDLSDLVSRVYTSQWHNSIIANGELLSTYMFSRFLEQEGFKVALLPALDFMRLDGNNEPDEFYIKQNLMRLLHTQPNADIYITQGFISLDVDGNITNLQRGGSDYTATIIGAAIDADEVQIWTDIDGFHNNDPRYVNDTKALSHLSYDEAAELAYFGAKILHPQTVMPVRRLDIPLRLKNTMAPEAHGTLITNQIHGEGIKAIAAKDGITAIKIKSVRMLLAHGFLKKVFEIFETYETAIDMVTTSEIAVSLTIDDTKNLEAIVSELQKFAEVHVEDYLSIVCLVGNQIIYHPDTPELFQVLQDVNVRMIAYGGSNNNISLLVNSSDKLETLQKLQRYVFEGNAVLI</sequence>
<comment type="pathway">
    <text evidence="9">Amino-acid biosynthesis; L-threonine biosynthesis; L-threonine from L-aspartate: step 1/5.</text>
</comment>
<evidence type="ECO:0000259" key="10">
    <source>
        <dbReference type="Pfam" id="PF00696"/>
    </source>
</evidence>
<evidence type="ECO:0000256" key="2">
    <source>
        <dbReference type="ARBA" id="ARBA00010122"/>
    </source>
</evidence>
<evidence type="ECO:0000313" key="13">
    <source>
        <dbReference type="Proteomes" id="UP001595812"/>
    </source>
</evidence>
<dbReference type="RefSeq" id="WP_386097210.1">
    <property type="nucleotide sequence ID" value="NZ_JBHSAT010000004.1"/>
</dbReference>
<dbReference type="InterPro" id="IPR036393">
    <property type="entry name" value="AceGlu_kinase-like_sf"/>
</dbReference>
<name>A0ABV8AET4_9FLAO</name>
<dbReference type="InterPro" id="IPR042199">
    <property type="entry name" value="AsparK_Bifunc_asparK/hSer_DH"/>
</dbReference>
<reference evidence="13" key="1">
    <citation type="journal article" date="2019" name="Int. J. Syst. Evol. Microbiol.">
        <title>The Global Catalogue of Microorganisms (GCM) 10K type strain sequencing project: providing services to taxonomists for standard genome sequencing and annotation.</title>
        <authorList>
            <consortium name="The Broad Institute Genomics Platform"/>
            <consortium name="The Broad Institute Genome Sequencing Center for Infectious Disease"/>
            <person name="Wu L."/>
            <person name="Ma J."/>
        </authorList>
    </citation>
    <scope>NUCLEOTIDE SEQUENCE [LARGE SCALE GENOMIC DNA]</scope>
    <source>
        <strain evidence="13">CECT 8979</strain>
    </source>
</reference>
<evidence type="ECO:0000256" key="5">
    <source>
        <dbReference type="ARBA" id="ARBA00022777"/>
    </source>
</evidence>
<evidence type="ECO:0000256" key="6">
    <source>
        <dbReference type="ARBA" id="ARBA00022840"/>
    </source>
</evidence>
<evidence type="ECO:0000256" key="9">
    <source>
        <dbReference type="RuleBase" id="RU004249"/>
    </source>
</evidence>
<evidence type="ECO:0000256" key="4">
    <source>
        <dbReference type="ARBA" id="ARBA00022741"/>
    </source>
</evidence>